<dbReference type="Proteomes" id="UP000236569">
    <property type="component" value="Unassembled WGS sequence"/>
</dbReference>
<keyword evidence="2" id="KW-1185">Reference proteome</keyword>
<dbReference type="AlphaFoldDB" id="A0A2I9DM02"/>
<name>A0A2I9DM02_9DEIO</name>
<protein>
    <submittedName>
        <fullName evidence="1">Uncharacterized protein</fullName>
    </submittedName>
</protein>
<gene>
    <name evidence="1" type="ORF">DAERI_150066</name>
</gene>
<evidence type="ECO:0000313" key="1">
    <source>
        <dbReference type="EMBL" id="GBF07548.1"/>
    </source>
</evidence>
<evidence type="ECO:0000313" key="2">
    <source>
        <dbReference type="Proteomes" id="UP000236569"/>
    </source>
</evidence>
<comment type="caution">
    <text evidence="1">The sequence shown here is derived from an EMBL/GenBank/DDBJ whole genome shotgun (WGS) entry which is preliminary data.</text>
</comment>
<accession>A0A2I9DM02</accession>
<proteinExistence type="predicted"/>
<organism evidence="1 2">
    <name type="scientific">Deinococcus aerius</name>
    <dbReference type="NCBI Taxonomy" id="200253"/>
    <lineage>
        <taxon>Bacteria</taxon>
        <taxon>Thermotogati</taxon>
        <taxon>Deinococcota</taxon>
        <taxon>Deinococci</taxon>
        <taxon>Deinococcales</taxon>
        <taxon>Deinococcaceae</taxon>
        <taxon>Deinococcus</taxon>
    </lineage>
</organism>
<dbReference type="EMBL" id="BFAG01000015">
    <property type="protein sequence ID" value="GBF07548.1"/>
    <property type="molecule type" value="Genomic_DNA"/>
</dbReference>
<sequence length="57" mass="6772">MVARQGRPQHPEVQRRFEELVTLAARPSHQAVEEREALTRTAWTWIVRQEEACFRRG</sequence>
<reference evidence="2" key="1">
    <citation type="submission" date="2018-01" db="EMBL/GenBank/DDBJ databases">
        <title>Draft Genome Sequence of the Radioresistant Bacterium Deinococcus aerius TR0125, Isolated from the Higher Atmosphere above Japan.</title>
        <authorList>
            <person name="Satoh K."/>
            <person name="Arai H."/>
            <person name="Sanzen T."/>
            <person name="Kawaguchi Y."/>
            <person name="Hayashi H."/>
            <person name="Yokobori S."/>
            <person name="Yamagishi A."/>
            <person name="Oono Y."/>
            <person name="Narumi I."/>
        </authorList>
    </citation>
    <scope>NUCLEOTIDE SEQUENCE [LARGE SCALE GENOMIC DNA]</scope>
    <source>
        <strain evidence="2">TR0125</strain>
    </source>
</reference>